<accession>A0ABS7G5P1</accession>
<organism evidence="1 2">
    <name type="scientific">Chitinophaga rhizophila</name>
    <dbReference type="NCBI Taxonomy" id="2866212"/>
    <lineage>
        <taxon>Bacteria</taxon>
        <taxon>Pseudomonadati</taxon>
        <taxon>Bacteroidota</taxon>
        <taxon>Chitinophagia</taxon>
        <taxon>Chitinophagales</taxon>
        <taxon>Chitinophagaceae</taxon>
        <taxon>Chitinophaga</taxon>
    </lineage>
</organism>
<comment type="caution">
    <text evidence="1">The sequence shown here is derived from an EMBL/GenBank/DDBJ whole genome shotgun (WGS) entry which is preliminary data.</text>
</comment>
<sequence length="110" mass="12243">MRETRHTIIRRLAALVLLSILVYVQGVKAFHRHDVVSARYDTDVTHSVLKAAHDCAVCDYHLCKDAVLPDLPAFHQPLRYYLMLDTVSVSAILTCLPAVHADRGPPAPVC</sequence>
<dbReference type="Proteomes" id="UP000812961">
    <property type="component" value="Unassembled WGS sequence"/>
</dbReference>
<dbReference type="EMBL" id="JAICCF010000001">
    <property type="protein sequence ID" value="MBW8682954.1"/>
    <property type="molecule type" value="Genomic_DNA"/>
</dbReference>
<name>A0ABS7G5P1_9BACT</name>
<proteinExistence type="predicted"/>
<gene>
    <name evidence="1" type="ORF">K1Y79_01290</name>
</gene>
<evidence type="ECO:0000313" key="2">
    <source>
        <dbReference type="Proteomes" id="UP000812961"/>
    </source>
</evidence>
<dbReference type="RefSeq" id="WP_220248187.1">
    <property type="nucleotide sequence ID" value="NZ_JAICCF010000001.1"/>
</dbReference>
<reference evidence="1 2" key="1">
    <citation type="submission" date="2021-08" db="EMBL/GenBank/DDBJ databases">
        <title>The genome sequence of Chitinophaga sp. B61.</title>
        <authorList>
            <person name="Zhang X."/>
        </authorList>
    </citation>
    <scope>NUCLEOTIDE SEQUENCE [LARGE SCALE GENOMIC DNA]</scope>
    <source>
        <strain evidence="1 2">B61</strain>
    </source>
</reference>
<keyword evidence="2" id="KW-1185">Reference proteome</keyword>
<protein>
    <submittedName>
        <fullName evidence="1">Uncharacterized protein</fullName>
    </submittedName>
</protein>
<evidence type="ECO:0000313" key="1">
    <source>
        <dbReference type="EMBL" id="MBW8682954.1"/>
    </source>
</evidence>